<dbReference type="PANTHER" id="PTHR11019:SF159">
    <property type="entry name" value="TRANSCRIPTIONAL REGULATOR-RELATED"/>
    <property type="match status" value="1"/>
</dbReference>
<gene>
    <name evidence="4" type="ORF">J2S37_000603</name>
</gene>
<evidence type="ECO:0000259" key="3">
    <source>
        <dbReference type="PROSITE" id="PS01124"/>
    </source>
</evidence>
<dbReference type="Proteomes" id="UP001183619">
    <property type="component" value="Unassembled WGS sequence"/>
</dbReference>
<feature type="domain" description="HTH araC/xylS-type" evidence="3">
    <location>
        <begin position="14"/>
        <end position="113"/>
    </location>
</feature>
<name>A0ABU2B620_9CORY</name>
<dbReference type="InterPro" id="IPR018060">
    <property type="entry name" value="HTH_AraC"/>
</dbReference>
<evidence type="ECO:0000256" key="2">
    <source>
        <dbReference type="ARBA" id="ARBA00023163"/>
    </source>
</evidence>
<evidence type="ECO:0000313" key="4">
    <source>
        <dbReference type="EMBL" id="MDR7354065.1"/>
    </source>
</evidence>
<keyword evidence="5" id="KW-1185">Reference proteome</keyword>
<accession>A0ABU2B620</accession>
<dbReference type="PROSITE" id="PS01124">
    <property type="entry name" value="HTH_ARAC_FAMILY_2"/>
    <property type="match status" value="1"/>
</dbReference>
<dbReference type="RefSeq" id="WP_277104485.1">
    <property type="nucleotide sequence ID" value="NZ_BAAAJS010000077.1"/>
</dbReference>
<dbReference type="SMART" id="SM00342">
    <property type="entry name" value="HTH_ARAC"/>
    <property type="match status" value="1"/>
</dbReference>
<proteinExistence type="predicted"/>
<dbReference type="InterPro" id="IPR009057">
    <property type="entry name" value="Homeodomain-like_sf"/>
</dbReference>
<dbReference type="EMBL" id="JAVDYF010000001">
    <property type="protein sequence ID" value="MDR7354065.1"/>
    <property type="molecule type" value="Genomic_DNA"/>
</dbReference>
<protein>
    <submittedName>
        <fullName evidence="4">AraC-like DNA-binding protein</fullName>
    </submittedName>
</protein>
<keyword evidence="2" id="KW-0804">Transcription</keyword>
<organism evidence="4 5">
    <name type="scientific">Corynebacterium felinum</name>
    <dbReference type="NCBI Taxonomy" id="131318"/>
    <lineage>
        <taxon>Bacteria</taxon>
        <taxon>Bacillati</taxon>
        <taxon>Actinomycetota</taxon>
        <taxon>Actinomycetes</taxon>
        <taxon>Mycobacteriales</taxon>
        <taxon>Corynebacteriaceae</taxon>
        <taxon>Corynebacterium</taxon>
    </lineage>
</organism>
<evidence type="ECO:0000256" key="1">
    <source>
        <dbReference type="ARBA" id="ARBA00023015"/>
    </source>
</evidence>
<dbReference type="Gene3D" id="1.10.10.60">
    <property type="entry name" value="Homeodomain-like"/>
    <property type="match status" value="2"/>
</dbReference>
<comment type="caution">
    <text evidence="4">The sequence shown here is derived from an EMBL/GenBank/DDBJ whole genome shotgun (WGS) entry which is preliminary data.</text>
</comment>
<sequence length="275" mass="31049">MSSQRWDAQGGAHEELLDELLRLVRQGEAASLEELSRRSFVSEFYLSRLLKRRLGFPLRDFLSAVKVDRSISRIVAGDSVTQAGVDSGYESPSSFSRMFLKHTGVGPARFRAQLRDLAQLLRDLQYSGARWRGFYRTFSVEDHRHEYPLTIRVVGASAGSTLFVAVHSDVLIRAEPVLGVALHGVDEVLVDAIPDGTYYVMVVEVPCDRGLGRYFRMAENRRALARVPVTFPLSQPQEVTLELREILANDPPITVNLPHLLREGLRRSALEWFRS</sequence>
<dbReference type="SUPFAM" id="SSF46689">
    <property type="entry name" value="Homeodomain-like"/>
    <property type="match status" value="1"/>
</dbReference>
<reference evidence="4 5" key="1">
    <citation type="submission" date="2023-07" db="EMBL/GenBank/DDBJ databases">
        <title>Sequencing the genomes of 1000 actinobacteria strains.</title>
        <authorList>
            <person name="Klenk H.-P."/>
        </authorList>
    </citation>
    <scope>NUCLEOTIDE SEQUENCE [LARGE SCALE GENOMIC DNA]</scope>
    <source>
        <strain evidence="4 5">DSM 44508</strain>
    </source>
</reference>
<dbReference type="Pfam" id="PF12833">
    <property type="entry name" value="HTH_18"/>
    <property type="match status" value="1"/>
</dbReference>
<dbReference type="PANTHER" id="PTHR11019">
    <property type="entry name" value="HTH-TYPE TRANSCRIPTIONAL REGULATOR NIMR"/>
    <property type="match status" value="1"/>
</dbReference>
<evidence type="ECO:0000313" key="5">
    <source>
        <dbReference type="Proteomes" id="UP001183619"/>
    </source>
</evidence>
<keyword evidence="1" id="KW-0805">Transcription regulation</keyword>